<proteinExistence type="predicted"/>
<name>A0A8T0WXZ2_PANVG</name>
<keyword evidence="2" id="KW-1185">Reference proteome</keyword>
<sequence length="110" mass="12704">MLAKRRREIERQIFEDYIKEMIEQDKEEGTKTIPPTRIVKYYDLLDEAWGWSRLLLFTGVTRSDYSKYLEDYYRRNARELVPAAAAATGSSSIAALAETVSNHLPLTLST</sequence>
<protein>
    <submittedName>
        <fullName evidence="1">Uncharacterized protein</fullName>
    </submittedName>
</protein>
<dbReference type="EMBL" id="CM029038">
    <property type="protein sequence ID" value="KAG2648079.1"/>
    <property type="molecule type" value="Genomic_DNA"/>
</dbReference>
<comment type="caution">
    <text evidence="1">The sequence shown here is derived from an EMBL/GenBank/DDBJ whole genome shotgun (WGS) entry which is preliminary data.</text>
</comment>
<gene>
    <name evidence="1" type="ORF">PVAP13_1NG052108</name>
</gene>
<organism evidence="1 2">
    <name type="scientific">Panicum virgatum</name>
    <name type="common">Blackwell switchgrass</name>
    <dbReference type="NCBI Taxonomy" id="38727"/>
    <lineage>
        <taxon>Eukaryota</taxon>
        <taxon>Viridiplantae</taxon>
        <taxon>Streptophyta</taxon>
        <taxon>Embryophyta</taxon>
        <taxon>Tracheophyta</taxon>
        <taxon>Spermatophyta</taxon>
        <taxon>Magnoliopsida</taxon>
        <taxon>Liliopsida</taxon>
        <taxon>Poales</taxon>
        <taxon>Poaceae</taxon>
        <taxon>PACMAD clade</taxon>
        <taxon>Panicoideae</taxon>
        <taxon>Panicodae</taxon>
        <taxon>Paniceae</taxon>
        <taxon>Panicinae</taxon>
        <taxon>Panicum</taxon>
        <taxon>Panicum sect. Hiantes</taxon>
    </lineage>
</organism>
<dbReference type="AlphaFoldDB" id="A0A8T0WXZ2"/>
<accession>A0A8T0WXZ2</accession>
<dbReference type="Proteomes" id="UP000823388">
    <property type="component" value="Chromosome 1N"/>
</dbReference>
<evidence type="ECO:0000313" key="2">
    <source>
        <dbReference type="Proteomes" id="UP000823388"/>
    </source>
</evidence>
<evidence type="ECO:0000313" key="1">
    <source>
        <dbReference type="EMBL" id="KAG2648079.1"/>
    </source>
</evidence>
<reference evidence="1" key="1">
    <citation type="submission" date="2020-05" db="EMBL/GenBank/DDBJ databases">
        <title>WGS assembly of Panicum virgatum.</title>
        <authorList>
            <person name="Lovell J.T."/>
            <person name="Jenkins J."/>
            <person name="Shu S."/>
            <person name="Juenger T.E."/>
            <person name="Schmutz J."/>
        </authorList>
    </citation>
    <scope>NUCLEOTIDE SEQUENCE</scope>
    <source>
        <strain evidence="1">AP13</strain>
    </source>
</reference>